<sequence length="367" mass="41521">MNKLLILFFIAVSTVAFSQNKMEYHKISLKDKNEKVSEFNFYVENVYDGRQFKENIGTVQKGGFNRKVLANFENPIIDEFSGYLATVCPKEKNKSEISIRINELYVSELTRAMSETGYATLVVDIIEPKEGIDYIVGTYAASAESSGMDVTNKHDERLKKVLQECLTNYMKTSDNDKTSIVFDGDQNIKSKTITAVPSKGVYLTYVDVLNNNPLEDSNFEMTNKNERFHLLNKTTKSKELNYYGFSDGNVFYVNVSKYANAKYYAKTEIIGSKYYIENVVYNPNNVVVMGAMFGLIGVAIASATSSSSVPMLIDCYSGQPSFLSNNEMKAMLMPYPVLFKDFKNSKKSSADIKIILKKYYQETIAQQ</sequence>
<evidence type="ECO:0000313" key="2">
    <source>
        <dbReference type="EMBL" id="SFE31040.1"/>
    </source>
</evidence>
<feature type="chain" id="PRO_5011710049" evidence="1">
    <location>
        <begin position="19"/>
        <end position="367"/>
    </location>
</feature>
<dbReference type="EMBL" id="FONQ01000001">
    <property type="protein sequence ID" value="SFE31040.1"/>
    <property type="molecule type" value="Genomic_DNA"/>
</dbReference>
<evidence type="ECO:0000313" key="3">
    <source>
        <dbReference type="Proteomes" id="UP000198596"/>
    </source>
</evidence>
<dbReference type="OrthoDB" id="1428860at2"/>
<protein>
    <submittedName>
        <fullName evidence="2">Uncharacterized protein</fullName>
    </submittedName>
</protein>
<proteinExistence type="predicted"/>
<reference evidence="3" key="1">
    <citation type="submission" date="2016-10" db="EMBL/GenBank/DDBJ databases">
        <authorList>
            <person name="Varghese N."/>
            <person name="Submissions S."/>
        </authorList>
    </citation>
    <scope>NUCLEOTIDE SEQUENCE [LARGE SCALE GENOMIC DNA]</scope>
    <source>
        <strain evidence="3">CGMCC 1.9227</strain>
    </source>
</reference>
<evidence type="ECO:0000256" key="1">
    <source>
        <dbReference type="SAM" id="SignalP"/>
    </source>
</evidence>
<dbReference type="Pfam" id="PF20201">
    <property type="entry name" value="DUF6563"/>
    <property type="match status" value="1"/>
</dbReference>
<keyword evidence="1" id="KW-0732">Signal</keyword>
<dbReference type="AlphaFoldDB" id="A0A1I1ZL21"/>
<accession>A0A1I1ZL21</accession>
<name>A0A1I1ZL21_9FLAO</name>
<organism evidence="2 3">
    <name type="scientific">Flavobacterium xueshanense</name>
    <dbReference type="NCBI Taxonomy" id="935223"/>
    <lineage>
        <taxon>Bacteria</taxon>
        <taxon>Pseudomonadati</taxon>
        <taxon>Bacteroidota</taxon>
        <taxon>Flavobacteriia</taxon>
        <taxon>Flavobacteriales</taxon>
        <taxon>Flavobacteriaceae</taxon>
        <taxon>Flavobacterium</taxon>
    </lineage>
</organism>
<dbReference type="InterPro" id="IPR046693">
    <property type="entry name" value="DUF6563"/>
</dbReference>
<gene>
    <name evidence="2" type="ORF">SAMN04488131_101347</name>
</gene>
<dbReference type="RefSeq" id="WP_091202957.1">
    <property type="nucleotide sequence ID" value="NZ_FONQ01000001.1"/>
</dbReference>
<keyword evidence="3" id="KW-1185">Reference proteome</keyword>
<feature type="signal peptide" evidence="1">
    <location>
        <begin position="1"/>
        <end position="18"/>
    </location>
</feature>
<dbReference type="Proteomes" id="UP000198596">
    <property type="component" value="Unassembled WGS sequence"/>
</dbReference>